<accession>A0AA88I8B2</accession>
<dbReference type="PANTHER" id="PTHR10887">
    <property type="entry name" value="DNA2/NAM7 HELICASE FAMILY"/>
    <property type="match status" value="1"/>
</dbReference>
<comment type="caution">
    <text evidence="2">The sequence shown here is derived from an EMBL/GenBank/DDBJ whole genome shotgun (WGS) entry which is preliminary data.</text>
</comment>
<evidence type="ECO:0000313" key="3">
    <source>
        <dbReference type="Proteomes" id="UP001187531"/>
    </source>
</evidence>
<proteinExistence type="predicted"/>
<protein>
    <recommendedName>
        <fullName evidence="1">DNA2/NAM7 helicase-like C-terminal domain-containing protein</fullName>
    </recommendedName>
</protein>
<dbReference type="PANTHER" id="PTHR10887:SF495">
    <property type="entry name" value="HELICASE SENATAXIN ISOFORM X1-RELATED"/>
    <property type="match status" value="1"/>
</dbReference>
<dbReference type="GO" id="GO:0001147">
    <property type="term" value="F:transcription termination site sequence-specific DNA binding"/>
    <property type="evidence" value="ECO:0007669"/>
    <property type="project" value="TreeGrafter"/>
</dbReference>
<gene>
    <name evidence="2" type="ORF">QYM36_001810</name>
</gene>
<evidence type="ECO:0000259" key="1">
    <source>
        <dbReference type="Pfam" id="PF13087"/>
    </source>
</evidence>
<reference evidence="2" key="1">
    <citation type="submission" date="2023-07" db="EMBL/GenBank/DDBJ databases">
        <title>Chromosome-level genome assembly of Artemia franciscana.</title>
        <authorList>
            <person name="Jo E."/>
        </authorList>
    </citation>
    <scope>NUCLEOTIDE SEQUENCE</scope>
    <source>
        <tissue evidence="2">Whole body</tissue>
    </source>
</reference>
<dbReference type="AlphaFoldDB" id="A0AA88I8B2"/>
<dbReference type="GO" id="GO:0016604">
    <property type="term" value="C:nuclear body"/>
    <property type="evidence" value="ECO:0007669"/>
    <property type="project" value="TreeGrafter"/>
</dbReference>
<dbReference type="GO" id="GO:0006369">
    <property type="term" value="P:termination of RNA polymerase II transcription"/>
    <property type="evidence" value="ECO:0007669"/>
    <property type="project" value="TreeGrafter"/>
</dbReference>
<dbReference type="Pfam" id="PF13087">
    <property type="entry name" value="AAA_12"/>
    <property type="match status" value="1"/>
</dbReference>
<name>A0AA88I8B2_ARTSF</name>
<dbReference type="Gene3D" id="3.40.50.300">
    <property type="entry name" value="P-loop containing nucleotide triphosphate hydrolases"/>
    <property type="match status" value="1"/>
</dbReference>
<dbReference type="InterPro" id="IPR027417">
    <property type="entry name" value="P-loop_NTPase"/>
</dbReference>
<dbReference type="InterPro" id="IPR045055">
    <property type="entry name" value="DNA2/NAM7-like"/>
</dbReference>
<dbReference type="InterPro" id="IPR041679">
    <property type="entry name" value="DNA2/NAM7-like_C"/>
</dbReference>
<sequence>MAQGREKYAIVISTIRDRDGGIGSFPEPKKLNVALTRAKHCSIICGHMTTLRCNDLWNKLVIDAEKRELFYRVTSYSNADTLRNRLFYSEVKAIFENCI</sequence>
<dbReference type="EMBL" id="JAVRJZ010000004">
    <property type="protein sequence ID" value="KAK2723274.1"/>
    <property type="molecule type" value="Genomic_DNA"/>
</dbReference>
<feature type="domain" description="DNA2/NAM7 helicase-like C-terminal" evidence="1">
    <location>
        <begin position="2"/>
        <end position="48"/>
    </location>
</feature>
<dbReference type="Proteomes" id="UP001187531">
    <property type="component" value="Unassembled WGS sequence"/>
</dbReference>
<evidence type="ECO:0000313" key="2">
    <source>
        <dbReference type="EMBL" id="KAK2723274.1"/>
    </source>
</evidence>
<organism evidence="2 3">
    <name type="scientific">Artemia franciscana</name>
    <name type="common">Brine shrimp</name>
    <name type="synonym">Artemia sanfranciscana</name>
    <dbReference type="NCBI Taxonomy" id="6661"/>
    <lineage>
        <taxon>Eukaryota</taxon>
        <taxon>Metazoa</taxon>
        <taxon>Ecdysozoa</taxon>
        <taxon>Arthropoda</taxon>
        <taxon>Crustacea</taxon>
        <taxon>Branchiopoda</taxon>
        <taxon>Anostraca</taxon>
        <taxon>Artemiidae</taxon>
        <taxon>Artemia</taxon>
    </lineage>
</organism>
<keyword evidence="3" id="KW-1185">Reference proteome</keyword>